<protein>
    <recommendedName>
        <fullName evidence="3">Sensor histidine kinase NatK-like C-terminal domain-containing protein</fullName>
    </recommendedName>
</protein>
<dbReference type="STRING" id="180332.GCA_000797495_00463"/>
<dbReference type="RefSeq" id="WP_138003709.1">
    <property type="nucleotide sequence ID" value="NZ_QGQD01000086.1"/>
</dbReference>
<feature type="transmembrane region" description="Helical" evidence="2">
    <location>
        <begin position="36"/>
        <end position="54"/>
    </location>
</feature>
<dbReference type="SUPFAM" id="SSF55874">
    <property type="entry name" value="ATPase domain of HSP90 chaperone/DNA topoisomerase II/histidine kinase"/>
    <property type="match status" value="1"/>
</dbReference>
<reference evidence="4 5" key="1">
    <citation type="journal article" date="2019" name="Anaerobe">
        <title>Detection of Robinsoniella peoriensis in multiple bone samples of a trauma patient.</title>
        <authorList>
            <person name="Schrottner P."/>
            <person name="Hartwich K."/>
            <person name="Bunk B."/>
            <person name="Schober I."/>
            <person name="Helbig S."/>
            <person name="Rudolph W.W."/>
            <person name="Gunzer F."/>
        </authorList>
    </citation>
    <scope>NUCLEOTIDE SEQUENCE [LARGE SCALE GENOMIC DNA]</scope>
    <source>
        <strain evidence="4 5">DSM 106044</strain>
    </source>
</reference>
<feature type="transmembrane region" description="Helical" evidence="2">
    <location>
        <begin position="183"/>
        <end position="205"/>
    </location>
</feature>
<keyword evidence="2" id="KW-0472">Membrane</keyword>
<evidence type="ECO:0000259" key="3">
    <source>
        <dbReference type="Pfam" id="PF14501"/>
    </source>
</evidence>
<feature type="transmembrane region" description="Helical" evidence="2">
    <location>
        <begin position="6"/>
        <end position="24"/>
    </location>
</feature>
<dbReference type="EMBL" id="QGQD01000086">
    <property type="protein sequence ID" value="TLC98737.1"/>
    <property type="molecule type" value="Genomic_DNA"/>
</dbReference>
<dbReference type="Pfam" id="PF14501">
    <property type="entry name" value="HATPase_c_5"/>
    <property type="match status" value="1"/>
</dbReference>
<evidence type="ECO:0000313" key="5">
    <source>
        <dbReference type="Proteomes" id="UP000306509"/>
    </source>
</evidence>
<dbReference type="Gene3D" id="3.30.565.10">
    <property type="entry name" value="Histidine kinase-like ATPase, C-terminal domain"/>
    <property type="match status" value="1"/>
</dbReference>
<dbReference type="GO" id="GO:0042802">
    <property type="term" value="F:identical protein binding"/>
    <property type="evidence" value="ECO:0007669"/>
    <property type="project" value="TreeGrafter"/>
</dbReference>
<name>A0A4V6HRE6_9FIRM</name>
<dbReference type="InterPro" id="IPR032834">
    <property type="entry name" value="NatK-like_C"/>
</dbReference>
<dbReference type="InterPro" id="IPR036890">
    <property type="entry name" value="HATPase_C_sf"/>
</dbReference>
<organism evidence="4 5">
    <name type="scientific">Robinsoniella peoriensis</name>
    <dbReference type="NCBI Taxonomy" id="180332"/>
    <lineage>
        <taxon>Bacteria</taxon>
        <taxon>Bacillati</taxon>
        <taxon>Bacillota</taxon>
        <taxon>Clostridia</taxon>
        <taxon>Lachnospirales</taxon>
        <taxon>Lachnospiraceae</taxon>
        <taxon>Robinsoniella</taxon>
    </lineage>
</organism>
<evidence type="ECO:0000313" key="4">
    <source>
        <dbReference type="EMBL" id="TLC98737.1"/>
    </source>
</evidence>
<feature type="transmembrane region" description="Helical" evidence="2">
    <location>
        <begin position="84"/>
        <end position="108"/>
    </location>
</feature>
<gene>
    <name evidence="4" type="ORF">DSM106044_04488</name>
</gene>
<dbReference type="PANTHER" id="PTHR40448:SF1">
    <property type="entry name" value="TWO-COMPONENT SENSOR HISTIDINE KINASE"/>
    <property type="match status" value="1"/>
</dbReference>
<feature type="transmembrane region" description="Helical" evidence="2">
    <location>
        <begin position="156"/>
        <end position="177"/>
    </location>
</feature>
<dbReference type="CDD" id="cd16935">
    <property type="entry name" value="HATPase_AgrC-ComD-like"/>
    <property type="match status" value="1"/>
</dbReference>
<keyword evidence="2" id="KW-1133">Transmembrane helix</keyword>
<feature type="compositionally biased region" description="Basic residues" evidence="1">
    <location>
        <begin position="389"/>
        <end position="405"/>
    </location>
</feature>
<dbReference type="AlphaFoldDB" id="A0A4V6HRE6"/>
<feature type="region of interest" description="Disordered" evidence="1">
    <location>
        <begin position="385"/>
        <end position="407"/>
    </location>
</feature>
<feature type="transmembrane region" description="Helical" evidence="2">
    <location>
        <begin position="114"/>
        <end position="135"/>
    </location>
</feature>
<feature type="domain" description="Sensor histidine kinase NatK-like C-terminal" evidence="3">
    <location>
        <begin position="325"/>
        <end position="441"/>
    </location>
</feature>
<accession>A0A4V6HRE6</accession>
<feature type="transmembrane region" description="Helical" evidence="2">
    <location>
        <begin position="60"/>
        <end position="77"/>
    </location>
</feature>
<proteinExistence type="predicted"/>
<comment type="caution">
    <text evidence="4">The sequence shown here is derived from an EMBL/GenBank/DDBJ whole genome shotgun (WGS) entry which is preliminary data.</text>
</comment>
<keyword evidence="5" id="KW-1185">Reference proteome</keyword>
<evidence type="ECO:0000256" key="1">
    <source>
        <dbReference type="SAM" id="MobiDB-lite"/>
    </source>
</evidence>
<dbReference type="Proteomes" id="UP000306509">
    <property type="component" value="Unassembled WGS sequence"/>
</dbReference>
<evidence type="ECO:0000256" key="2">
    <source>
        <dbReference type="SAM" id="Phobius"/>
    </source>
</evidence>
<keyword evidence="2" id="KW-0812">Transmembrane</keyword>
<dbReference type="PANTHER" id="PTHR40448">
    <property type="entry name" value="TWO-COMPONENT SENSOR HISTIDINE KINASE"/>
    <property type="match status" value="1"/>
</dbReference>
<sequence>MATLNVVLGIMELSVMIYCAYYFMSHIERNIYRAKWWYIAAYFVYGMIIILGVIFRSTSLSMVSGILYLAVMGHFLFNSNMLYIVYYAMFTLIGVLGQSAILNLSALFIPSMDINSALLMANIALMLKIVLYLLLTKFMVFFVNRKKINKINKWQLISMYMVPVWSVIFLLSLVQVGAVYIQLYGITVIAVNIVLLLILDVYFIYLGGYISKSNELEKELQLYHQQNELQYKYYGDLEKKYQDSRKVLHDMKNHLIAVEQLYHMQESDAGNTYVKDMHHMLNVLGERFYTNHKMLNIILNDKLSNAERDGIDTAVEIGEVSLEFMKDIDVTTVFANLLDNAIEAAKRVGEHPYIRIKMNYFNEFVVISIRNSLLAEGALISAQSGETHRSRHIPKGSHHNRKGSRHMGYGLQNVKKTLEKYNGTVQTGSSDCEFQVNITLPKPERR</sequence>